<sequence length="298" mass="32878">IKSFRTMGRVLILCSFLPFILAAPFTSDATYSDAVARSKMLSLAAAAYGKAPQTCLTNRFTNAVLKRQLSVKCGPVGKEDKCSGYSAVLNADKAIVLSFRGTDTFLQLIMESDQSVFNEQISWIAGGKVSKYFNDGFMDLWNGGMKDDFNTLRSKYPSYQVWVTGHSLGGAMATLAASYIVAAKLVPASSVELVTFGQPRTGNKDFAAAHDKQAMFCYRVTHWRDVVPHVPPEHLEGYHHHKSEAFYHNNMKSGATFKICDADEDKDCSDGLDITTSISDHLHYFDIDVSDYGEKGCK</sequence>
<dbReference type="OMA" id="VYYRENM"/>
<dbReference type="GO" id="GO:0006629">
    <property type="term" value="P:lipid metabolic process"/>
    <property type="evidence" value="ECO:0007669"/>
    <property type="project" value="InterPro"/>
</dbReference>
<dbReference type="PANTHER" id="PTHR45908">
    <property type="entry name" value="PROTEIN CBG11750-RELATED"/>
    <property type="match status" value="1"/>
</dbReference>
<dbReference type="Proteomes" id="UP000025227">
    <property type="component" value="Unplaced"/>
</dbReference>
<dbReference type="Gene3D" id="3.40.50.1820">
    <property type="entry name" value="alpha/beta hydrolase"/>
    <property type="match status" value="1"/>
</dbReference>
<protein>
    <submittedName>
        <fullName evidence="4">Lipase domain containing protein</fullName>
    </submittedName>
</protein>
<feature type="signal peptide" evidence="1">
    <location>
        <begin position="1"/>
        <end position="22"/>
    </location>
</feature>
<evidence type="ECO:0000313" key="3">
    <source>
        <dbReference type="Proteomes" id="UP000025227"/>
    </source>
</evidence>
<dbReference type="AlphaFoldDB" id="A0A7I4YPM8"/>
<dbReference type="OrthoDB" id="5866690at2759"/>
<dbReference type="InterPro" id="IPR002921">
    <property type="entry name" value="Fungal_lipase-type"/>
</dbReference>
<evidence type="ECO:0000259" key="2">
    <source>
        <dbReference type="Pfam" id="PF01764"/>
    </source>
</evidence>
<reference evidence="4" key="1">
    <citation type="submission" date="2020-12" db="UniProtKB">
        <authorList>
            <consortium name="WormBaseParasite"/>
        </authorList>
    </citation>
    <scope>IDENTIFICATION</scope>
    <source>
        <strain evidence="4">MHco3</strain>
    </source>
</reference>
<dbReference type="PANTHER" id="PTHR45908:SF8">
    <property type="entry name" value="FUNGAL LIPASE-LIKE DOMAIN-CONTAINING PROTEIN"/>
    <property type="match status" value="1"/>
</dbReference>
<evidence type="ECO:0000313" key="4">
    <source>
        <dbReference type="WBParaSite" id="HCON_00130380-00001"/>
    </source>
</evidence>
<feature type="chain" id="PRO_5029898030" evidence="1">
    <location>
        <begin position="23"/>
        <end position="298"/>
    </location>
</feature>
<proteinExistence type="predicted"/>
<dbReference type="CDD" id="cd00519">
    <property type="entry name" value="Lipase_3"/>
    <property type="match status" value="1"/>
</dbReference>
<dbReference type="Pfam" id="PF01764">
    <property type="entry name" value="Lipase_3"/>
    <property type="match status" value="1"/>
</dbReference>
<keyword evidence="1" id="KW-0732">Signal</keyword>
<dbReference type="SUPFAM" id="SSF53474">
    <property type="entry name" value="alpha/beta-Hydrolases"/>
    <property type="match status" value="1"/>
</dbReference>
<keyword evidence="3" id="KW-1185">Reference proteome</keyword>
<evidence type="ECO:0000256" key="1">
    <source>
        <dbReference type="SAM" id="SignalP"/>
    </source>
</evidence>
<dbReference type="WBParaSite" id="HCON_00130380-00001">
    <property type="protein sequence ID" value="HCON_00130380-00001"/>
    <property type="gene ID" value="HCON_00130380"/>
</dbReference>
<feature type="domain" description="Fungal lipase-type" evidence="2">
    <location>
        <begin position="96"/>
        <end position="233"/>
    </location>
</feature>
<accession>A0A7I4YPM8</accession>
<name>A0A7I4YPM8_HAECO</name>
<dbReference type="InterPro" id="IPR029058">
    <property type="entry name" value="AB_hydrolase_fold"/>
</dbReference>
<organism evidence="3 4">
    <name type="scientific">Haemonchus contortus</name>
    <name type="common">Barber pole worm</name>
    <dbReference type="NCBI Taxonomy" id="6289"/>
    <lineage>
        <taxon>Eukaryota</taxon>
        <taxon>Metazoa</taxon>
        <taxon>Ecdysozoa</taxon>
        <taxon>Nematoda</taxon>
        <taxon>Chromadorea</taxon>
        <taxon>Rhabditida</taxon>
        <taxon>Rhabditina</taxon>
        <taxon>Rhabditomorpha</taxon>
        <taxon>Strongyloidea</taxon>
        <taxon>Trichostrongylidae</taxon>
        <taxon>Haemonchus</taxon>
    </lineage>
</organism>